<keyword evidence="6" id="KW-1185">Reference proteome</keyword>
<dbReference type="EC" id="3.-.-.-" evidence="5"/>
<keyword evidence="1" id="KW-0479">Metal-binding</keyword>
<keyword evidence="2 5" id="KW-0378">Hydrolase</keyword>
<evidence type="ECO:0000259" key="4">
    <source>
        <dbReference type="PROSITE" id="PS51677"/>
    </source>
</evidence>
<organism evidence="5 6">
    <name type="scientific">Algibacter miyuki</name>
    <dbReference type="NCBI Taxonomy" id="1306933"/>
    <lineage>
        <taxon>Bacteria</taxon>
        <taxon>Pseudomonadati</taxon>
        <taxon>Bacteroidota</taxon>
        <taxon>Flavobacteriia</taxon>
        <taxon>Flavobacteriales</taxon>
        <taxon>Flavobacteriaceae</taxon>
        <taxon>Algibacter</taxon>
    </lineage>
</organism>
<dbReference type="InterPro" id="IPR050248">
    <property type="entry name" value="Polysacc_deacetylase_ArnD"/>
</dbReference>
<dbReference type="InterPro" id="IPR011330">
    <property type="entry name" value="Glyco_hydro/deAcase_b/a-brl"/>
</dbReference>
<keyword evidence="3" id="KW-0472">Membrane</keyword>
<dbReference type="PANTHER" id="PTHR10587:SF133">
    <property type="entry name" value="CHITIN DEACETYLASE 1-RELATED"/>
    <property type="match status" value="1"/>
</dbReference>
<dbReference type="CDD" id="cd10917">
    <property type="entry name" value="CE4_NodB_like_6s_7s"/>
    <property type="match status" value="1"/>
</dbReference>
<keyword evidence="3" id="KW-1133">Transmembrane helix</keyword>
<feature type="transmembrane region" description="Helical" evidence="3">
    <location>
        <begin position="31"/>
        <end position="52"/>
    </location>
</feature>
<feature type="domain" description="NodB homology" evidence="4">
    <location>
        <begin position="68"/>
        <end position="246"/>
    </location>
</feature>
<name>A0ABV5GVI9_9FLAO</name>
<reference evidence="5 6" key="1">
    <citation type="submission" date="2024-09" db="EMBL/GenBank/DDBJ databases">
        <authorList>
            <person name="Sun Q."/>
            <person name="Mori K."/>
        </authorList>
    </citation>
    <scope>NUCLEOTIDE SEQUENCE [LARGE SCALE GENOMIC DNA]</scope>
    <source>
        <strain evidence="5 6">CECT 8300</strain>
    </source>
</reference>
<evidence type="ECO:0000256" key="2">
    <source>
        <dbReference type="ARBA" id="ARBA00022801"/>
    </source>
</evidence>
<dbReference type="RefSeq" id="WP_290269141.1">
    <property type="nucleotide sequence ID" value="NZ_JAUFQP010000007.1"/>
</dbReference>
<keyword evidence="3" id="KW-0812">Transmembrane</keyword>
<evidence type="ECO:0000256" key="1">
    <source>
        <dbReference type="ARBA" id="ARBA00022723"/>
    </source>
</evidence>
<accession>A0ABV5GVI9</accession>
<evidence type="ECO:0000313" key="5">
    <source>
        <dbReference type="EMBL" id="MFB9103524.1"/>
    </source>
</evidence>
<evidence type="ECO:0000256" key="3">
    <source>
        <dbReference type="SAM" id="Phobius"/>
    </source>
</evidence>
<dbReference type="InterPro" id="IPR002509">
    <property type="entry name" value="NODB_dom"/>
</dbReference>
<proteinExistence type="predicted"/>
<comment type="caution">
    <text evidence="5">The sequence shown here is derived from an EMBL/GenBank/DDBJ whole genome shotgun (WGS) entry which is preliminary data.</text>
</comment>
<evidence type="ECO:0000313" key="6">
    <source>
        <dbReference type="Proteomes" id="UP001589590"/>
    </source>
</evidence>
<dbReference type="PROSITE" id="PS51677">
    <property type="entry name" value="NODB"/>
    <property type="match status" value="1"/>
</dbReference>
<sequence>MLKFKNINGLFIILGLALLLCNTFITVPIYVFIALFFCWFIITSIGSFNITWNYHLEAFNSKKNHKEKQIAITFDDGPNSDFTPKILDLLKKHNAKATFFCIGKQIKNHPEIIKQISAAGHSIGNHTYSHAQMFDFYGKQKVIDEINKTDALISSILNKKMNLFRPPYGVTNRAITKALKQTRHHVIGWNIRSLDTVKTDEKAILDRIIKNITPGSVILLHDSKEITVRVLEQLLLFLQENDYQAITVDALFNIEAYA</sequence>
<dbReference type="EMBL" id="JBHMFA010000001">
    <property type="protein sequence ID" value="MFB9103524.1"/>
    <property type="molecule type" value="Genomic_DNA"/>
</dbReference>
<dbReference type="Gene3D" id="3.20.20.370">
    <property type="entry name" value="Glycoside hydrolase/deacetylase"/>
    <property type="match status" value="1"/>
</dbReference>
<dbReference type="Pfam" id="PF01522">
    <property type="entry name" value="Polysacc_deac_1"/>
    <property type="match status" value="1"/>
</dbReference>
<gene>
    <name evidence="5" type="ORF">ACFFU1_01330</name>
</gene>
<dbReference type="Proteomes" id="UP001589590">
    <property type="component" value="Unassembled WGS sequence"/>
</dbReference>
<feature type="transmembrane region" description="Helical" evidence="3">
    <location>
        <begin position="7"/>
        <end position="25"/>
    </location>
</feature>
<dbReference type="PANTHER" id="PTHR10587">
    <property type="entry name" value="GLYCOSYL TRANSFERASE-RELATED"/>
    <property type="match status" value="1"/>
</dbReference>
<dbReference type="GO" id="GO:0016787">
    <property type="term" value="F:hydrolase activity"/>
    <property type="evidence" value="ECO:0007669"/>
    <property type="project" value="UniProtKB-KW"/>
</dbReference>
<dbReference type="SUPFAM" id="SSF88713">
    <property type="entry name" value="Glycoside hydrolase/deacetylase"/>
    <property type="match status" value="1"/>
</dbReference>
<protein>
    <submittedName>
        <fullName evidence="5">Polysaccharide deacetylase family protein</fullName>
        <ecNumber evidence="5">3.-.-.-</ecNumber>
    </submittedName>
</protein>